<gene>
    <name evidence="1" type="ORF">S01H4_31172</name>
</gene>
<protein>
    <submittedName>
        <fullName evidence="1">Uncharacterized protein</fullName>
    </submittedName>
</protein>
<dbReference type="EMBL" id="BART01016163">
    <property type="protein sequence ID" value="GAG78289.1"/>
    <property type="molecule type" value="Genomic_DNA"/>
</dbReference>
<proteinExistence type="predicted"/>
<accession>X1A9A9</accession>
<feature type="non-terminal residue" evidence="1">
    <location>
        <position position="1"/>
    </location>
</feature>
<dbReference type="AlphaFoldDB" id="X1A9A9"/>
<organism evidence="1">
    <name type="scientific">marine sediment metagenome</name>
    <dbReference type="NCBI Taxonomy" id="412755"/>
    <lineage>
        <taxon>unclassified sequences</taxon>
        <taxon>metagenomes</taxon>
        <taxon>ecological metagenomes</taxon>
    </lineage>
</organism>
<reference evidence="1" key="1">
    <citation type="journal article" date="2014" name="Front. Microbiol.">
        <title>High frequency of phylogenetically diverse reductive dehalogenase-homologous genes in deep subseafloor sedimentary metagenomes.</title>
        <authorList>
            <person name="Kawai M."/>
            <person name="Futagami T."/>
            <person name="Toyoda A."/>
            <person name="Takaki Y."/>
            <person name="Nishi S."/>
            <person name="Hori S."/>
            <person name="Arai W."/>
            <person name="Tsubouchi T."/>
            <person name="Morono Y."/>
            <person name="Uchiyama I."/>
            <person name="Ito T."/>
            <person name="Fujiyama A."/>
            <person name="Inagaki F."/>
            <person name="Takami H."/>
        </authorList>
    </citation>
    <scope>NUCLEOTIDE SEQUENCE</scope>
    <source>
        <strain evidence="1">Expedition CK06-06</strain>
    </source>
</reference>
<name>X1A9A9_9ZZZZ</name>
<evidence type="ECO:0000313" key="1">
    <source>
        <dbReference type="EMBL" id="GAG78289.1"/>
    </source>
</evidence>
<comment type="caution">
    <text evidence="1">The sequence shown here is derived from an EMBL/GenBank/DDBJ whole genome shotgun (WGS) entry which is preliminary data.</text>
</comment>
<sequence length="30" mass="3734">KVQLDKHARFNDIWHMDDYDKYNRSFNGYG</sequence>